<feature type="signal peptide" evidence="1">
    <location>
        <begin position="1"/>
        <end position="26"/>
    </location>
</feature>
<organism evidence="2">
    <name type="scientific">Anopheles darlingi</name>
    <name type="common">Mosquito</name>
    <dbReference type="NCBI Taxonomy" id="43151"/>
    <lineage>
        <taxon>Eukaryota</taxon>
        <taxon>Metazoa</taxon>
        <taxon>Ecdysozoa</taxon>
        <taxon>Arthropoda</taxon>
        <taxon>Hexapoda</taxon>
        <taxon>Insecta</taxon>
        <taxon>Pterygota</taxon>
        <taxon>Neoptera</taxon>
        <taxon>Endopterygota</taxon>
        <taxon>Diptera</taxon>
        <taxon>Nematocera</taxon>
        <taxon>Culicoidea</taxon>
        <taxon>Culicidae</taxon>
        <taxon>Anophelinae</taxon>
        <taxon>Anopheles</taxon>
    </lineage>
</organism>
<protein>
    <submittedName>
        <fullName evidence="2">Putative secreted protein</fullName>
    </submittedName>
</protein>
<evidence type="ECO:0000256" key="1">
    <source>
        <dbReference type="SAM" id="SignalP"/>
    </source>
</evidence>
<accession>A0A2M4D613</accession>
<evidence type="ECO:0000313" key="2">
    <source>
        <dbReference type="EMBL" id="MBW72979.1"/>
    </source>
</evidence>
<feature type="chain" id="PRO_5014720928" evidence="1">
    <location>
        <begin position="27"/>
        <end position="70"/>
    </location>
</feature>
<dbReference type="EMBL" id="GGFL01008801">
    <property type="protein sequence ID" value="MBW72979.1"/>
    <property type="molecule type" value="Transcribed_RNA"/>
</dbReference>
<dbReference type="AlphaFoldDB" id="A0A2M4D613"/>
<reference evidence="2" key="1">
    <citation type="submission" date="2018-01" db="EMBL/GenBank/DDBJ databases">
        <title>An insight into the sialome of Amazonian anophelines.</title>
        <authorList>
            <person name="Ribeiro J.M."/>
            <person name="Scarpassa V."/>
            <person name="Calvo E."/>
        </authorList>
    </citation>
    <scope>NUCLEOTIDE SEQUENCE</scope>
</reference>
<proteinExistence type="predicted"/>
<keyword evidence="1" id="KW-0732">Signal</keyword>
<sequence>MMHLAGGGIRCATLSVYALILSRCFSQKCWIVSRIGYGSNTLMRGFVPPTIVPADEEAFRIVTLRLSGRA</sequence>
<name>A0A2M4D613_ANODA</name>